<keyword evidence="2" id="KW-0732">Signal</keyword>
<protein>
    <recommendedName>
        <fullName evidence="5">DUF3106 domain-containing protein</fullName>
    </recommendedName>
</protein>
<evidence type="ECO:0000313" key="4">
    <source>
        <dbReference type="Proteomes" id="UP000252479"/>
    </source>
</evidence>
<dbReference type="PROSITE" id="PS51257">
    <property type="entry name" value="PROKAR_LIPOPROTEIN"/>
    <property type="match status" value="1"/>
</dbReference>
<dbReference type="GeneID" id="303188138"/>
<sequence>MLKWNKQIWQKWCLALFVTFGLAACSTTSSTNASYVYTDSWWYDDYWYYQNHVYPNCCHGDGEFKNAVNSWWHTLDPDQQAEIKDKVDNWKEGLGPDVSALKSDFNKKWQALPPEKQQQISEKRQEIQTQMGGNSLSSEQKKAVKTKWQSKNRPTLQRSQIHRPIRMPASRPSGFGGGGRLGGGGLRR</sequence>
<dbReference type="AlphaFoldDB" id="A0A368LM81"/>
<evidence type="ECO:0008006" key="5">
    <source>
        <dbReference type="Google" id="ProtNLM"/>
    </source>
</evidence>
<keyword evidence="4" id="KW-1185">Reference proteome</keyword>
<feature type="region of interest" description="Disordered" evidence="1">
    <location>
        <begin position="113"/>
        <end position="188"/>
    </location>
</feature>
<evidence type="ECO:0000313" key="3">
    <source>
        <dbReference type="EMBL" id="RCS72905.1"/>
    </source>
</evidence>
<evidence type="ECO:0000256" key="1">
    <source>
        <dbReference type="SAM" id="MobiDB-lite"/>
    </source>
</evidence>
<organism evidence="3 4">
    <name type="scientific">Vibrio casei</name>
    <dbReference type="NCBI Taxonomy" id="673372"/>
    <lineage>
        <taxon>Bacteria</taxon>
        <taxon>Pseudomonadati</taxon>
        <taxon>Pseudomonadota</taxon>
        <taxon>Gammaproteobacteria</taxon>
        <taxon>Vibrionales</taxon>
        <taxon>Vibrionaceae</taxon>
        <taxon>Vibrio</taxon>
    </lineage>
</organism>
<accession>A0A368LM81</accession>
<feature type="signal peptide" evidence="2">
    <location>
        <begin position="1"/>
        <end position="33"/>
    </location>
</feature>
<feature type="compositionally biased region" description="Polar residues" evidence="1">
    <location>
        <begin position="127"/>
        <end position="138"/>
    </location>
</feature>
<gene>
    <name evidence="3" type="ORF">CIK83_04370</name>
</gene>
<comment type="caution">
    <text evidence="3">The sequence shown here is derived from an EMBL/GenBank/DDBJ whole genome shotgun (WGS) entry which is preliminary data.</text>
</comment>
<dbReference type="EMBL" id="QPGL01000001">
    <property type="protein sequence ID" value="RCS72905.1"/>
    <property type="molecule type" value="Genomic_DNA"/>
</dbReference>
<reference evidence="3 4" key="1">
    <citation type="journal article" date="2017" name="Elife">
        <title>Extensive horizontal gene transfer in cheese-associated bacteria.</title>
        <authorList>
            <person name="Bonham K.S."/>
            <person name="Wolfe B.E."/>
            <person name="Dutton R.J."/>
        </authorList>
    </citation>
    <scope>NUCLEOTIDE SEQUENCE [LARGE SCALE GENOMIC DNA]</scope>
    <source>
        <strain evidence="3 4">JB196</strain>
    </source>
</reference>
<feature type="compositionally biased region" description="Gly residues" evidence="1">
    <location>
        <begin position="174"/>
        <end position="188"/>
    </location>
</feature>
<name>A0A368LM81_9VIBR</name>
<dbReference type="RefSeq" id="WP_086960873.1">
    <property type="nucleotide sequence ID" value="NZ_FUKS01000036.1"/>
</dbReference>
<proteinExistence type="predicted"/>
<dbReference type="Proteomes" id="UP000252479">
    <property type="component" value="Unassembled WGS sequence"/>
</dbReference>
<evidence type="ECO:0000256" key="2">
    <source>
        <dbReference type="SAM" id="SignalP"/>
    </source>
</evidence>
<feature type="chain" id="PRO_5016760117" description="DUF3106 domain-containing protein" evidence="2">
    <location>
        <begin position="34"/>
        <end position="188"/>
    </location>
</feature>